<evidence type="ECO:0000256" key="10">
    <source>
        <dbReference type="ARBA" id="ARBA00047317"/>
    </source>
</evidence>
<evidence type="ECO:0000256" key="8">
    <source>
        <dbReference type="ARBA" id="ARBA00022842"/>
    </source>
</evidence>
<evidence type="ECO:0000313" key="14">
    <source>
        <dbReference type="Proteomes" id="UP000547011"/>
    </source>
</evidence>
<protein>
    <recommendedName>
        <fullName evidence="11">Molybdopterin molybdenumtransferase</fullName>
        <ecNumber evidence="11">2.10.1.1</ecNumber>
    </recommendedName>
</protein>
<dbReference type="GO" id="GO:0046872">
    <property type="term" value="F:metal ion binding"/>
    <property type="evidence" value="ECO:0007669"/>
    <property type="project" value="UniProtKB-UniRule"/>
</dbReference>
<dbReference type="Pfam" id="PF00994">
    <property type="entry name" value="MoCF_biosynth"/>
    <property type="match status" value="1"/>
</dbReference>
<evidence type="ECO:0000256" key="1">
    <source>
        <dbReference type="ARBA" id="ARBA00001946"/>
    </source>
</evidence>
<keyword evidence="14" id="KW-1185">Reference proteome</keyword>
<dbReference type="EMBL" id="JACIEW010000001">
    <property type="protein sequence ID" value="MBB4050584.1"/>
    <property type="molecule type" value="Genomic_DNA"/>
</dbReference>
<dbReference type="Gene3D" id="2.40.340.10">
    <property type="entry name" value="MoeA, C-terminal, domain IV"/>
    <property type="match status" value="1"/>
</dbReference>
<dbReference type="InterPro" id="IPR036425">
    <property type="entry name" value="MoaB/Mog-like_dom_sf"/>
</dbReference>
<evidence type="ECO:0000259" key="12">
    <source>
        <dbReference type="SMART" id="SM00852"/>
    </source>
</evidence>
<reference evidence="13 14" key="1">
    <citation type="submission" date="2020-08" db="EMBL/GenBank/DDBJ databases">
        <title>Genomic Encyclopedia of Type Strains, Phase IV (KMG-IV): sequencing the most valuable type-strain genomes for metagenomic binning, comparative biology and taxonomic classification.</title>
        <authorList>
            <person name="Goeker M."/>
        </authorList>
    </citation>
    <scope>NUCLEOTIDE SEQUENCE [LARGE SCALE GENOMIC DNA]</scope>
    <source>
        <strain evidence="13 14">DSM 23447</strain>
    </source>
</reference>
<dbReference type="FunFam" id="3.40.980.10:FF:000004">
    <property type="entry name" value="Molybdopterin molybdenumtransferase"/>
    <property type="match status" value="1"/>
</dbReference>
<evidence type="ECO:0000256" key="7">
    <source>
        <dbReference type="ARBA" id="ARBA00022723"/>
    </source>
</evidence>
<dbReference type="SUPFAM" id="SSF63867">
    <property type="entry name" value="MoeA C-terminal domain-like"/>
    <property type="match status" value="1"/>
</dbReference>
<dbReference type="InterPro" id="IPR005111">
    <property type="entry name" value="MoeA_C_domain_IV"/>
</dbReference>
<evidence type="ECO:0000256" key="3">
    <source>
        <dbReference type="ARBA" id="ARBA00005046"/>
    </source>
</evidence>
<evidence type="ECO:0000256" key="4">
    <source>
        <dbReference type="ARBA" id="ARBA00010763"/>
    </source>
</evidence>
<dbReference type="InterPro" id="IPR036688">
    <property type="entry name" value="MoeA_C_domain_IV_sf"/>
</dbReference>
<evidence type="ECO:0000256" key="2">
    <source>
        <dbReference type="ARBA" id="ARBA00002901"/>
    </source>
</evidence>
<comment type="function">
    <text evidence="2 11">Catalyzes the insertion of molybdate into adenylated molybdopterin with the concomitant release of AMP.</text>
</comment>
<dbReference type="SUPFAM" id="SSF63882">
    <property type="entry name" value="MoeA N-terminal region -like"/>
    <property type="match status" value="1"/>
</dbReference>
<keyword evidence="5 11" id="KW-0500">Molybdenum</keyword>
<accession>A0A7W6IJ84</accession>
<dbReference type="NCBIfam" id="TIGR00177">
    <property type="entry name" value="molyb_syn"/>
    <property type="match status" value="1"/>
</dbReference>
<sequence>MSLLPVDDALKAILGRVPAVTPEQVPLGEAIGRVLAAPVVAGHNQPPFDASAMDGYAVRAKDVVEGARLRVIGTSQAGAGYGGGVHRGEVVRIFTGAPVPPGADTVIMQEEAVRDGDFVHFTAPARLGHSVRAKGNDFSTGQSLIAAGTRLTPMQIAVAAAANQARLTVAQRPRIALLATGDELVLPGTPLGPDQIVASNSFGLSAMLAPYARQVDDHGIVSDDADRLRERLERILTAGPDVLITTGGASVGEHDLVQDILKGLGVSLDFWRINMRPGKPLMFGSHGRTLVFGLPGNPVSAMVTAMVFIKPALRAWVGHGEPAPWRLPLAGPTPSNTARRHFMRARLVQGADGIQALPISQTDSGHTSSLAAADLLVVQPENDPGQPIGTVVEALPIDAF</sequence>
<dbReference type="InterPro" id="IPR036135">
    <property type="entry name" value="MoeA_linker/N_sf"/>
</dbReference>
<dbReference type="CDD" id="cd00887">
    <property type="entry name" value="MoeA"/>
    <property type="match status" value="1"/>
</dbReference>
<dbReference type="Proteomes" id="UP000547011">
    <property type="component" value="Unassembled WGS sequence"/>
</dbReference>
<dbReference type="Gene3D" id="2.170.190.11">
    <property type="entry name" value="Molybdopterin biosynthesis moea protein, domain 3"/>
    <property type="match status" value="1"/>
</dbReference>
<keyword evidence="6 11" id="KW-0808">Transferase</keyword>
<feature type="domain" description="MoaB/Mog" evidence="12">
    <location>
        <begin position="176"/>
        <end position="315"/>
    </location>
</feature>
<dbReference type="SMART" id="SM00852">
    <property type="entry name" value="MoCF_biosynth"/>
    <property type="match status" value="1"/>
</dbReference>
<comment type="caution">
    <text evidence="13">The sequence shown here is derived from an EMBL/GenBank/DDBJ whole genome shotgun (WGS) entry which is preliminary data.</text>
</comment>
<dbReference type="FunFam" id="2.170.190.11:FF:000001">
    <property type="entry name" value="Molybdopterin molybdenumtransferase"/>
    <property type="match status" value="1"/>
</dbReference>
<dbReference type="InterPro" id="IPR038987">
    <property type="entry name" value="MoeA-like"/>
</dbReference>
<evidence type="ECO:0000256" key="9">
    <source>
        <dbReference type="ARBA" id="ARBA00023150"/>
    </source>
</evidence>
<dbReference type="Gene3D" id="3.40.980.10">
    <property type="entry name" value="MoaB/Mog-like domain"/>
    <property type="match status" value="1"/>
</dbReference>
<comment type="similarity">
    <text evidence="4 11">Belongs to the MoeA family.</text>
</comment>
<keyword evidence="9 11" id="KW-0501">Molybdenum cofactor biosynthesis</keyword>
<dbReference type="InterPro" id="IPR005110">
    <property type="entry name" value="MoeA_linker/N"/>
</dbReference>
<dbReference type="EC" id="2.10.1.1" evidence="11"/>
<name>A0A7W6IJ84_9HYPH</name>
<gene>
    <name evidence="13" type="ORF">GGR20_000202</name>
</gene>
<comment type="pathway">
    <text evidence="3 11">Cofactor biosynthesis; molybdopterin biosynthesis.</text>
</comment>
<comment type="catalytic activity">
    <reaction evidence="10">
        <text>adenylyl-molybdopterin + molybdate = Mo-molybdopterin + AMP + H(+)</text>
        <dbReference type="Rhea" id="RHEA:35047"/>
        <dbReference type="ChEBI" id="CHEBI:15378"/>
        <dbReference type="ChEBI" id="CHEBI:36264"/>
        <dbReference type="ChEBI" id="CHEBI:62727"/>
        <dbReference type="ChEBI" id="CHEBI:71302"/>
        <dbReference type="ChEBI" id="CHEBI:456215"/>
        <dbReference type="EC" id="2.10.1.1"/>
    </reaction>
</comment>
<dbReference type="GO" id="GO:0006777">
    <property type="term" value="P:Mo-molybdopterin cofactor biosynthetic process"/>
    <property type="evidence" value="ECO:0007669"/>
    <property type="project" value="UniProtKB-UniRule"/>
</dbReference>
<dbReference type="AlphaFoldDB" id="A0A7W6IJ84"/>
<dbReference type="NCBIfam" id="NF045515">
    <property type="entry name" value="Glp_gephyrin"/>
    <property type="match status" value="1"/>
</dbReference>
<dbReference type="RefSeq" id="WP_183309381.1">
    <property type="nucleotide sequence ID" value="NZ_JACIEW010000001.1"/>
</dbReference>
<dbReference type="PANTHER" id="PTHR10192:SF5">
    <property type="entry name" value="GEPHYRIN"/>
    <property type="match status" value="1"/>
</dbReference>
<evidence type="ECO:0000313" key="13">
    <source>
        <dbReference type="EMBL" id="MBB4050584.1"/>
    </source>
</evidence>
<evidence type="ECO:0000256" key="6">
    <source>
        <dbReference type="ARBA" id="ARBA00022679"/>
    </source>
</evidence>
<dbReference type="InterPro" id="IPR008284">
    <property type="entry name" value="MoCF_biosynth_CS"/>
</dbReference>
<keyword evidence="8 11" id="KW-0460">Magnesium</keyword>
<dbReference type="Gene3D" id="3.90.105.10">
    <property type="entry name" value="Molybdopterin biosynthesis moea protein, domain 2"/>
    <property type="match status" value="1"/>
</dbReference>
<keyword evidence="7 11" id="KW-0479">Metal-binding</keyword>
<evidence type="ECO:0000256" key="11">
    <source>
        <dbReference type="RuleBase" id="RU365090"/>
    </source>
</evidence>
<dbReference type="InterPro" id="IPR001453">
    <property type="entry name" value="MoaB/Mog_dom"/>
</dbReference>
<dbReference type="GO" id="GO:0061599">
    <property type="term" value="F:molybdopterin molybdotransferase activity"/>
    <property type="evidence" value="ECO:0007669"/>
    <property type="project" value="UniProtKB-UniRule"/>
</dbReference>
<dbReference type="GO" id="GO:0005829">
    <property type="term" value="C:cytosol"/>
    <property type="evidence" value="ECO:0007669"/>
    <property type="project" value="TreeGrafter"/>
</dbReference>
<dbReference type="Pfam" id="PF03454">
    <property type="entry name" value="MoeA_C"/>
    <property type="match status" value="1"/>
</dbReference>
<evidence type="ECO:0000256" key="5">
    <source>
        <dbReference type="ARBA" id="ARBA00022505"/>
    </source>
</evidence>
<organism evidence="13 14">
    <name type="scientific">Devosia subaequoris</name>
    <dbReference type="NCBI Taxonomy" id="395930"/>
    <lineage>
        <taxon>Bacteria</taxon>
        <taxon>Pseudomonadati</taxon>
        <taxon>Pseudomonadota</taxon>
        <taxon>Alphaproteobacteria</taxon>
        <taxon>Hyphomicrobiales</taxon>
        <taxon>Devosiaceae</taxon>
        <taxon>Devosia</taxon>
    </lineage>
</organism>
<dbReference type="Pfam" id="PF03453">
    <property type="entry name" value="MoeA_N"/>
    <property type="match status" value="1"/>
</dbReference>
<dbReference type="SUPFAM" id="SSF53218">
    <property type="entry name" value="Molybdenum cofactor biosynthesis proteins"/>
    <property type="match status" value="1"/>
</dbReference>
<dbReference type="PROSITE" id="PS01079">
    <property type="entry name" value="MOCF_BIOSYNTHESIS_2"/>
    <property type="match status" value="1"/>
</dbReference>
<proteinExistence type="inferred from homology"/>
<dbReference type="UniPathway" id="UPA00344"/>
<comment type="cofactor">
    <cofactor evidence="1 11">
        <name>Mg(2+)</name>
        <dbReference type="ChEBI" id="CHEBI:18420"/>
    </cofactor>
</comment>
<dbReference type="PANTHER" id="PTHR10192">
    <property type="entry name" value="MOLYBDOPTERIN BIOSYNTHESIS PROTEIN"/>
    <property type="match status" value="1"/>
</dbReference>